<keyword evidence="3" id="KW-1185">Reference proteome</keyword>
<evidence type="ECO:0000313" key="2">
    <source>
        <dbReference type="EMBL" id="OUD13116.1"/>
    </source>
</evidence>
<gene>
    <name evidence="2" type="ORF">TPSD3_10740</name>
</gene>
<sequence length="94" mass="10778">MKWGSFFCLSLGLSLASTPLMADTFIAGSNPAQRPNAPVIQHHVKTPQWYQQALHGVWQPYPPSLRFLENQGAWYTPFSRPGMTGVYDIRYWHQ</sequence>
<feature type="chain" id="PRO_5012151539" evidence="1">
    <location>
        <begin position="23"/>
        <end position="94"/>
    </location>
</feature>
<dbReference type="OrthoDB" id="5625614at2"/>
<comment type="caution">
    <text evidence="2">The sequence shown here is derived from an EMBL/GenBank/DDBJ whole genome shotgun (WGS) entry which is preliminary data.</text>
</comment>
<dbReference type="AlphaFoldDB" id="A0A251X5U2"/>
<dbReference type="EMBL" id="MSLT01000018">
    <property type="protein sequence ID" value="OUD13116.1"/>
    <property type="molecule type" value="Genomic_DNA"/>
</dbReference>
<organism evidence="2 3">
    <name type="scientific">Thioflexithrix psekupsensis</name>
    <dbReference type="NCBI Taxonomy" id="1570016"/>
    <lineage>
        <taxon>Bacteria</taxon>
        <taxon>Pseudomonadati</taxon>
        <taxon>Pseudomonadota</taxon>
        <taxon>Gammaproteobacteria</taxon>
        <taxon>Thiotrichales</taxon>
        <taxon>Thioflexithrix</taxon>
    </lineage>
</organism>
<dbReference type="RefSeq" id="WP_086488562.1">
    <property type="nucleotide sequence ID" value="NZ_MSLT01000018.1"/>
</dbReference>
<evidence type="ECO:0000256" key="1">
    <source>
        <dbReference type="SAM" id="SignalP"/>
    </source>
</evidence>
<dbReference type="Proteomes" id="UP000194798">
    <property type="component" value="Unassembled WGS sequence"/>
</dbReference>
<name>A0A251X5U2_9GAMM</name>
<keyword evidence="1" id="KW-0732">Signal</keyword>
<reference evidence="2 3" key="1">
    <citation type="submission" date="2016-12" db="EMBL/GenBank/DDBJ databases">
        <title>Thioflexothrix psekupsii D3 genome sequencing and assembly.</title>
        <authorList>
            <person name="Fomenkov A."/>
            <person name="Vincze T."/>
            <person name="Grabovich M."/>
            <person name="Anton B.P."/>
            <person name="Dubinina G."/>
            <person name="Orlova M."/>
            <person name="Belousova E."/>
            <person name="Roberts R.J."/>
        </authorList>
    </citation>
    <scope>NUCLEOTIDE SEQUENCE [LARGE SCALE GENOMIC DNA]</scope>
    <source>
        <strain evidence="2">D3</strain>
    </source>
</reference>
<proteinExistence type="predicted"/>
<accession>A0A251X5U2</accession>
<feature type="signal peptide" evidence="1">
    <location>
        <begin position="1"/>
        <end position="22"/>
    </location>
</feature>
<protein>
    <submittedName>
        <fullName evidence="2">Uncharacterized protein</fullName>
    </submittedName>
</protein>
<evidence type="ECO:0000313" key="3">
    <source>
        <dbReference type="Proteomes" id="UP000194798"/>
    </source>
</evidence>